<feature type="compositionally biased region" description="Basic residues" evidence="1">
    <location>
        <begin position="89"/>
        <end position="98"/>
    </location>
</feature>
<accession>A0A5E4SUT4</accession>
<organism evidence="2 3">
    <name type="scientific">Pandoraea nosoerga</name>
    <dbReference type="NCBI Taxonomy" id="2508296"/>
    <lineage>
        <taxon>Bacteria</taxon>
        <taxon>Pseudomonadati</taxon>
        <taxon>Pseudomonadota</taxon>
        <taxon>Betaproteobacteria</taxon>
        <taxon>Burkholderiales</taxon>
        <taxon>Burkholderiaceae</taxon>
        <taxon>Pandoraea</taxon>
    </lineage>
</organism>
<evidence type="ECO:0000313" key="3">
    <source>
        <dbReference type="Proteomes" id="UP000367825"/>
    </source>
</evidence>
<dbReference type="Proteomes" id="UP000367825">
    <property type="component" value="Unassembled WGS sequence"/>
</dbReference>
<proteinExistence type="predicted"/>
<sequence>MRAPSRRAGRWRPRRVRTAPRTRARRRACRRRRKSRSCPARAPRRRRRRRYPGRCRGIRRRSPWPSSAGWPAEAPRCACGATRATAGCRCRRARRPSVRGRSTPNAWRRPRSCRSARRKSCSARRGSHRAHRGCAGRRRRRRSDARPRRRTRRGNRRPRRRPRPRHRVCRSASMPRPSFPCRGPHVRRARAGFSDRAGCLRPGRPSPAPIP</sequence>
<gene>
    <name evidence="2" type="ORF">PNO31109_00986</name>
</gene>
<dbReference type="EMBL" id="CABPSC010000002">
    <property type="protein sequence ID" value="VVD78901.1"/>
    <property type="molecule type" value="Genomic_DNA"/>
</dbReference>
<dbReference type="AlphaFoldDB" id="A0A5E4SUT4"/>
<feature type="region of interest" description="Disordered" evidence="1">
    <location>
        <begin position="192"/>
        <end position="211"/>
    </location>
</feature>
<evidence type="ECO:0000313" key="2">
    <source>
        <dbReference type="EMBL" id="VVD78901.1"/>
    </source>
</evidence>
<reference evidence="2 3" key="1">
    <citation type="submission" date="2019-08" db="EMBL/GenBank/DDBJ databases">
        <authorList>
            <person name="Peeters C."/>
        </authorList>
    </citation>
    <scope>NUCLEOTIDE SEQUENCE [LARGE SCALE GENOMIC DNA]</scope>
    <source>
        <strain evidence="2 3">LMG 31109</strain>
    </source>
</reference>
<name>A0A5E4SUT4_9BURK</name>
<feature type="region of interest" description="Disordered" evidence="1">
    <location>
        <begin position="1"/>
        <end position="74"/>
    </location>
</feature>
<feature type="compositionally biased region" description="Basic residues" evidence="1">
    <location>
        <begin position="1"/>
        <end position="62"/>
    </location>
</feature>
<feature type="region of interest" description="Disordered" evidence="1">
    <location>
        <begin position="89"/>
        <end position="187"/>
    </location>
</feature>
<protein>
    <submittedName>
        <fullName evidence="2">Uncharacterized protein</fullName>
    </submittedName>
</protein>
<evidence type="ECO:0000256" key="1">
    <source>
        <dbReference type="SAM" id="MobiDB-lite"/>
    </source>
</evidence>
<feature type="compositionally biased region" description="Basic residues" evidence="1">
    <location>
        <begin position="108"/>
        <end position="169"/>
    </location>
</feature>
<keyword evidence="3" id="KW-1185">Reference proteome</keyword>